<protein>
    <submittedName>
        <fullName evidence="1">Uncharacterized protein</fullName>
    </submittedName>
</protein>
<name>A0A6G1HJ16_9PEZI</name>
<accession>A0A6G1HJ16</accession>
<gene>
    <name evidence="1" type="ORF">EJ06DRAFT_552014</name>
</gene>
<evidence type="ECO:0000313" key="1">
    <source>
        <dbReference type="EMBL" id="KAF2396053.1"/>
    </source>
</evidence>
<sequence>MAEDELSTELANPSFALMSSKWTDRHLEALMMQNPDSHSRILASSLVSLVLYRDQRHLATGLVHDLDPEFPTIVLRRKLLCVIYGCMRRLNAKNLLILVKQKRVYLPEKQAQDNYQSLEEVFMTQLFGEALGCVQHRAASSNGRTLSPERIRVFCLTFRKC</sequence>
<reference evidence="1" key="1">
    <citation type="journal article" date="2020" name="Stud. Mycol.">
        <title>101 Dothideomycetes genomes: a test case for predicting lifestyles and emergence of pathogens.</title>
        <authorList>
            <person name="Haridas S."/>
            <person name="Albert R."/>
            <person name="Binder M."/>
            <person name="Bloem J."/>
            <person name="Labutti K."/>
            <person name="Salamov A."/>
            <person name="Andreopoulos B."/>
            <person name="Baker S."/>
            <person name="Barry K."/>
            <person name="Bills G."/>
            <person name="Bluhm B."/>
            <person name="Cannon C."/>
            <person name="Castanera R."/>
            <person name="Culley D."/>
            <person name="Daum C."/>
            <person name="Ezra D."/>
            <person name="Gonzalez J."/>
            <person name="Henrissat B."/>
            <person name="Kuo A."/>
            <person name="Liang C."/>
            <person name="Lipzen A."/>
            <person name="Lutzoni F."/>
            <person name="Magnuson J."/>
            <person name="Mondo S."/>
            <person name="Nolan M."/>
            <person name="Ohm R."/>
            <person name="Pangilinan J."/>
            <person name="Park H.-J."/>
            <person name="Ramirez L."/>
            <person name="Alfaro M."/>
            <person name="Sun H."/>
            <person name="Tritt A."/>
            <person name="Yoshinaga Y."/>
            <person name="Zwiers L.-H."/>
            <person name="Turgeon B."/>
            <person name="Goodwin S."/>
            <person name="Spatafora J."/>
            <person name="Crous P."/>
            <person name="Grigoriev I."/>
        </authorList>
    </citation>
    <scope>NUCLEOTIDE SEQUENCE</scope>
    <source>
        <strain evidence="1">CBS 262.69</strain>
    </source>
</reference>
<evidence type="ECO:0000313" key="2">
    <source>
        <dbReference type="Proteomes" id="UP000799640"/>
    </source>
</evidence>
<keyword evidence="2" id="KW-1185">Reference proteome</keyword>
<organism evidence="1 2">
    <name type="scientific">Trichodelitschia bisporula</name>
    <dbReference type="NCBI Taxonomy" id="703511"/>
    <lineage>
        <taxon>Eukaryota</taxon>
        <taxon>Fungi</taxon>
        <taxon>Dikarya</taxon>
        <taxon>Ascomycota</taxon>
        <taxon>Pezizomycotina</taxon>
        <taxon>Dothideomycetes</taxon>
        <taxon>Dothideomycetes incertae sedis</taxon>
        <taxon>Phaeotrichales</taxon>
        <taxon>Phaeotrichaceae</taxon>
        <taxon>Trichodelitschia</taxon>
    </lineage>
</organism>
<dbReference type="AlphaFoldDB" id="A0A6G1HJ16"/>
<proteinExistence type="predicted"/>
<dbReference type="Proteomes" id="UP000799640">
    <property type="component" value="Unassembled WGS sequence"/>
</dbReference>
<dbReference type="EMBL" id="ML996709">
    <property type="protein sequence ID" value="KAF2396053.1"/>
    <property type="molecule type" value="Genomic_DNA"/>
</dbReference>